<feature type="signal peptide" evidence="2">
    <location>
        <begin position="1"/>
        <end position="20"/>
    </location>
</feature>
<dbReference type="GO" id="GO:0015562">
    <property type="term" value="F:efflux transmembrane transporter activity"/>
    <property type="evidence" value="ECO:0007669"/>
    <property type="project" value="InterPro"/>
</dbReference>
<evidence type="ECO:0000256" key="1">
    <source>
        <dbReference type="ARBA" id="ARBA00007613"/>
    </source>
</evidence>
<dbReference type="EMBL" id="CP073079">
    <property type="protein sequence ID" value="QUD90988.1"/>
    <property type="molecule type" value="Genomic_DNA"/>
</dbReference>
<geneLocation type="plasmid" evidence="3 4">
    <name>unnamed</name>
</geneLocation>
<dbReference type="PANTHER" id="PTHR30203:SF24">
    <property type="entry name" value="BLR4935 PROTEIN"/>
    <property type="match status" value="1"/>
</dbReference>
<accession>A0A975G4I9</accession>
<dbReference type="PROSITE" id="PS51257">
    <property type="entry name" value="PROKAR_LIPOPROTEIN"/>
    <property type="match status" value="1"/>
</dbReference>
<feature type="chain" id="PRO_5037194015" evidence="2">
    <location>
        <begin position="21"/>
        <end position="474"/>
    </location>
</feature>
<reference evidence="3" key="1">
    <citation type="submission" date="2021-04" db="EMBL/GenBank/DDBJ databases">
        <title>The complete genome sequence of Caulobacter sp. S6.</title>
        <authorList>
            <person name="Tang Y."/>
            <person name="Ouyang W."/>
            <person name="Liu Q."/>
            <person name="Huang B."/>
            <person name="Guo Z."/>
            <person name="Lei P."/>
        </authorList>
    </citation>
    <scope>NUCLEOTIDE SEQUENCE</scope>
    <source>
        <strain evidence="3">S6</strain>
        <plasmid evidence="3">unnamed</plasmid>
    </source>
</reference>
<evidence type="ECO:0000313" key="4">
    <source>
        <dbReference type="Proteomes" id="UP000676409"/>
    </source>
</evidence>
<dbReference type="InterPro" id="IPR003423">
    <property type="entry name" value="OMP_efflux"/>
</dbReference>
<keyword evidence="3" id="KW-0614">Plasmid</keyword>
<keyword evidence="4" id="KW-1185">Reference proteome</keyword>
<dbReference type="SUPFAM" id="SSF56954">
    <property type="entry name" value="Outer membrane efflux proteins (OEP)"/>
    <property type="match status" value="1"/>
</dbReference>
<dbReference type="AlphaFoldDB" id="A0A975G4I9"/>
<dbReference type="Pfam" id="PF02321">
    <property type="entry name" value="OEP"/>
    <property type="match status" value="2"/>
</dbReference>
<dbReference type="KEGG" id="caul:KCG34_25485"/>
<dbReference type="Gene3D" id="1.20.1600.10">
    <property type="entry name" value="Outer membrane efflux proteins (OEP)"/>
    <property type="match status" value="1"/>
</dbReference>
<name>A0A975G4I9_9CAUL</name>
<sequence length="474" mass="50368">MRLRRVVVQALAGCAVVALAGCASYRPEPIAPASTAAALDARTLADPRLNAFLDSMNAPRPQAPNAWSLERLTLAALFFHPDLDIAYAKLAVADAGVRTAHQRPNPTINLLPQYNATTTVPSPWTVGGAVNLVIETFGKRTYRTDQARYLAEAARDDIGTAAWQVRGRVRTAMLDLWAARQRVRLTAKRLAQEEQLVTLLEHRLAVGEASAVDVAREGINRDQAAVAVKDAEKVAATAQAQLATALGVPARALEGVELDLAVFDQVQGPADAMTGPLRQTALTGRADIRSALAQYSAAQSAVQLQIANQYPNLTLGPGYTWDQGDSKYSVPLTLDLPVFNQNQGPIAEALARRRLSAATFLGLQAQVMGAVDAAAVSYGRADQSLATAEAVLAAQRDRQARTEALFRAGQVDRPTLLAGALEVSAAEIARLDAVMAQRQALGQLEDALQHPLFGSGAVLPVLPASPRLDAEPAQ</sequence>
<proteinExistence type="inferred from homology"/>
<keyword evidence="2" id="KW-0732">Signal</keyword>
<dbReference type="InterPro" id="IPR010131">
    <property type="entry name" value="MdtP/NodT-like"/>
</dbReference>
<organism evidence="3 4">
    <name type="scientific">Phenylobacterium montanum</name>
    <dbReference type="NCBI Taxonomy" id="2823693"/>
    <lineage>
        <taxon>Bacteria</taxon>
        <taxon>Pseudomonadati</taxon>
        <taxon>Pseudomonadota</taxon>
        <taxon>Alphaproteobacteria</taxon>
        <taxon>Caulobacterales</taxon>
        <taxon>Caulobacteraceae</taxon>
        <taxon>Phenylobacterium</taxon>
    </lineage>
</organism>
<evidence type="ECO:0000256" key="2">
    <source>
        <dbReference type="SAM" id="SignalP"/>
    </source>
</evidence>
<dbReference type="PANTHER" id="PTHR30203">
    <property type="entry name" value="OUTER MEMBRANE CATION EFFLUX PROTEIN"/>
    <property type="match status" value="1"/>
</dbReference>
<evidence type="ECO:0000313" key="3">
    <source>
        <dbReference type="EMBL" id="QUD90988.1"/>
    </source>
</evidence>
<gene>
    <name evidence="3" type="ORF">KCG34_25485</name>
</gene>
<protein>
    <submittedName>
        <fullName evidence="3">TolC family protein</fullName>
    </submittedName>
</protein>
<comment type="similarity">
    <text evidence="1">Belongs to the outer membrane factor (OMF) (TC 1.B.17) family.</text>
</comment>
<dbReference type="Proteomes" id="UP000676409">
    <property type="component" value="Plasmid unnamed"/>
</dbReference>
<dbReference type="RefSeq" id="WP_211941034.1">
    <property type="nucleotide sequence ID" value="NZ_CP073079.1"/>
</dbReference>